<keyword evidence="2" id="KW-1185">Reference proteome</keyword>
<dbReference type="GeneID" id="38785504"/>
<dbReference type="Proteomes" id="UP000287166">
    <property type="component" value="Unassembled WGS sequence"/>
</dbReference>
<proteinExistence type="predicted"/>
<dbReference type="RefSeq" id="XP_027619500.1">
    <property type="nucleotide sequence ID" value="XM_027763699.1"/>
</dbReference>
<comment type="caution">
    <text evidence="1">The sequence shown here is derived from an EMBL/GenBank/DDBJ whole genome shotgun (WGS) entry which is preliminary data.</text>
</comment>
<protein>
    <submittedName>
        <fullName evidence="1">Uncharacterized protein</fullName>
    </submittedName>
</protein>
<reference evidence="1 2" key="1">
    <citation type="journal article" date="2018" name="Sci. Rep.">
        <title>Genome sequence of the cauliflower mushroom Sparassis crispa (Hanabiratake) and its association with beneficial usage.</title>
        <authorList>
            <person name="Kiyama R."/>
            <person name="Furutani Y."/>
            <person name="Kawaguchi K."/>
            <person name="Nakanishi T."/>
        </authorList>
    </citation>
    <scope>NUCLEOTIDE SEQUENCE [LARGE SCALE GENOMIC DNA]</scope>
</reference>
<dbReference type="InParanoid" id="A0A401H2C2"/>
<dbReference type="EMBL" id="BFAD01000013">
    <property type="protein sequence ID" value="GBE88587.1"/>
    <property type="molecule type" value="Genomic_DNA"/>
</dbReference>
<dbReference type="OrthoDB" id="2526341at2759"/>
<evidence type="ECO:0000313" key="2">
    <source>
        <dbReference type="Proteomes" id="UP000287166"/>
    </source>
</evidence>
<gene>
    <name evidence="1" type="ORF">SCP_1304040</name>
</gene>
<sequence length="272" mass="30576">MKPKLVAFMTKRQERRLKWERIGTVKSRLALLSASLEKAGTSLKANDAFPHAVDLTSFIEIRTIVELPSSIHITDEAFDQILPDLISRWQIDVMARLKTKFTDIVSISGCPEPLEFLNFAKTAFECSSCRRMLFWPMVASHYRLPKNAENGDRYANLPSLSHSFIPSVDTPVFDAAVQGEFGNRKQRTRAPIRPCSEQAVYVIEACEMDAGTATIAQMDELDARVSCRLCSVPGESKLVMTWRAAISHSLTAHHFPPAISESVGPSYRYNRR</sequence>
<evidence type="ECO:0000313" key="1">
    <source>
        <dbReference type="EMBL" id="GBE88587.1"/>
    </source>
</evidence>
<dbReference type="AlphaFoldDB" id="A0A401H2C2"/>
<name>A0A401H2C2_9APHY</name>
<organism evidence="1 2">
    <name type="scientific">Sparassis crispa</name>
    <dbReference type="NCBI Taxonomy" id="139825"/>
    <lineage>
        <taxon>Eukaryota</taxon>
        <taxon>Fungi</taxon>
        <taxon>Dikarya</taxon>
        <taxon>Basidiomycota</taxon>
        <taxon>Agaricomycotina</taxon>
        <taxon>Agaricomycetes</taxon>
        <taxon>Polyporales</taxon>
        <taxon>Sparassidaceae</taxon>
        <taxon>Sparassis</taxon>
    </lineage>
</organism>
<accession>A0A401H2C2</accession>